<evidence type="ECO:0000313" key="7">
    <source>
        <dbReference type="EMBL" id="MDC0683616.1"/>
    </source>
</evidence>
<evidence type="ECO:0000256" key="5">
    <source>
        <dbReference type="ARBA" id="ARBA00023136"/>
    </source>
</evidence>
<reference evidence="7 8" key="1">
    <citation type="submission" date="2023-01" db="EMBL/GenBank/DDBJ databases">
        <title>Minimal conservation of predation-associated metabolite biosynthetic gene clusters underscores biosynthetic potential of Myxococcota including descriptions for ten novel species: Archangium lansinium sp. nov., Myxococcus landrumus sp. nov., Nannocystis bai.</title>
        <authorList>
            <person name="Ahearne A."/>
            <person name="Stevens C."/>
            <person name="Dowd S."/>
        </authorList>
    </citation>
    <scope>NUCLEOTIDE SEQUENCE [LARGE SCALE GENOMIC DNA]</scope>
    <source>
        <strain evidence="7 8">WIWO2</strain>
    </source>
</reference>
<feature type="transmembrane region" description="Helical" evidence="6">
    <location>
        <begin position="74"/>
        <end position="93"/>
    </location>
</feature>
<keyword evidence="5 6" id="KW-0472">Membrane</keyword>
<evidence type="ECO:0000256" key="4">
    <source>
        <dbReference type="ARBA" id="ARBA00022989"/>
    </source>
</evidence>
<proteinExistence type="predicted"/>
<evidence type="ECO:0000256" key="2">
    <source>
        <dbReference type="ARBA" id="ARBA00022475"/>
    </source>
</evidence>
<keyword evidence="4 6" id="KW-1133">Transmembrane helix</keyword>
<dbReference type="Pfam" id="PF01810">
    <property type="entry name" value="LysE"/>
    <property type="match status" value="1"/>
</dbReference>
<dbReference type="InterPro" id="IPR001123">
    <property type="entry name" value="LeuE-type"/>
</dbReference>
<evidence type="ECO:0000256" key="6">
    <source>
        <dbReference type="SAM" id="Phobius"/>
    </source>
</evidence>
<name>A0ABT5CES5_9BACT</name>
<organism evidence="7 8">
    <name type="scientific">Sorangium atrum</name>
    <dbReference type="NCBI Taxonomy" id="2995308"/>
    <lineage>
        <taxon>Bacteria</taxon>
        <taxon>Pseudomonadati</taxon>
        <taxon>Myxococcota</taxon>
        <taxon>Polyangia</taxon>
        <taxon>Polyangiales</taxon>
        <taxon>Polyangiaceae</taxon>
        <taxon>Sorangium</taxon>
    </lineage>
</organism>
<comment type="subcellular location">
    <subcellularLocation>
        <location evidence="1">Cell membrane</location>
        <topology evidence="1">Multi-pass membrane protein</topology>
    </subcellularLocation>
</comment>
<feature type="transmembrane region" description="Helical" evidence="6">
    <location>
        <begin position="39"/>
        <end position="62"/>
    </location>
</feature>
<sequence>MALALVVGFLLGYLGSIPAAGPLAVLLVAAALAGQPRRVLMLAIGGAFAEGLWALAAARGLGWVLEAHPAIDRALRAGGAALVVAMGLALALAPRRASEAPSSGRATSALLTGFLLVAFNPSFLASWIASCAVLRAYPALAPAVAPPHAAALAVGAAMGVVSWFATLGRLLARYRERLGAWHGRLVRGLGWTLVALGLAGLLQRLA</sequence>
<keyword evidence="8" id="KW-1185">Reference proteome</keyword>
<dbReference type="Proteomes" id="UP001217485">
    <property type="component" value="Unassembled WGS sequence"/>
</dbReference>
<feature type="transmembrane region" description="Helical" evidence="6">
    <location>
        <begin position="6"/>
        <end position="32"/>
    </location>
</feature>
<evidence type="ECO:0000313" key="8">
    <source>
        <dbReference type="Proteomes" id="UP001217485"/>
    </source>
</evidence>
<evidence type="ECO:0000256" key="1">
    <source>
        <dbReference type="ARBA" id="ARBA00004651"/>
    </source>
</evidence>
<feature type="transmembrane region" description="Helical" evidence="6">
    <location>
        <begin position="149"/>
        <end position="172"/>
    </location>
</feature>
<dbReference type="RefSeq" id="WP_272101750.1">
    <property type="nucleotide sequence ID" value="NZ_JAQNDK010000004.1"/>
</dbReference>
<keyword evidence="3 6" id="KW-0812">Transmembrane</keyword>
<keyword evidence="2" id="KW-1003">Cell membrane</keyword>
<comment type="caution">
    <text evidence="7">The sequence shown here is derived from an EMBL/GenBank/DDBJ whole genome shotgun (WGS) entry which is preliminary data.</text>
</comment>
<feature type="transmembrane region" description="Helical" evidence="6">
    <location>
        <begin position="184"/>
        <end position="202"/>
    </location>
</feature>
<accession>A0ABT5CES5</accession>
<dbReference type="EMBL" id="JAQNDK010000004">
    <property type="protein sequence ID" value="MDC0683616.1"/>
    <property type="molecule type" value="Genomic_DNA"/>
</dbReference>
<evidence type="ECO:0000256" key="3">
    <source>
        <dbReference type="ARBA" id="ARBA00022692"/>
    </source>
</evidence>
<gene>
    <name evidence="7" type="ORF">POL72_38155</name>
</gene>
<protein>
    <submittedName>
        <fullName evidence="7">LysE family transporter</fullName>
    </submittedName>
</protein>
<feature type="transmembrane region" description="Helical" evidence="6">
    <location>
        <begin position="114"/>
        <end position="137"/>
    </location>
</feature>